<gene>
    <name evidence="1" type="ORF">PhaeoP13_01998</name>
</gene>
<dbReference type="Pfam" id="PF11185">
    <property type="entry name" value="DUF2971"/>
    <property type="match status" value="1"/>
</dbReference>
<evidence type="ECO:0008006" key="3">
    <source>
        <dbReference type="Google" id="ProtNLM"/>
    </source>
</evidence>
<proteinExistence type="predicted"/>
<accession>A0AAN1GRM0</accession>
<name>A0AAN1GRM0_9RHOB</name>
<dbReference type="Proteomes" id="UP000218606">
    <property type="component" value="Chromosome"/>
</dbReference>
<reference evidence="1 2" key="1">
    <citation type="journal article" date="2017" name="Front. Microbiol.">
        <title>Phaeobacter piscinae sp. nov., a species of the Roseobacter group and potential aquaculture probiont.</title>
        <authorList>
            <person name="Sonnenschein E.C."/>
            <person name="Phippen C.B.W."/>
            <person name="Nielsen K.F."/>
            <person name="Mateiu R.V."/>
            <person name="Melchiorsen J."/>
            <person name="Gram L."/>
            <person name="Overmann J."/>
            <person name="Freese H.M."/>
        </authorList>
    </citation>
    <scope>NUCLEOTIDE SEQUENCE [LARGE SCALE GENOMIC DNA]</scope>
    <source>
        <strain evidence="1 2">P13</strain>
    </source>
</reference>
<dbReference type="AlphaFoldDB" id="A0AAN1GRM0"/>
<sequence length="221" mass="26430">MRLYQYTGPEHVVESIKKQHLKISFSDQVNDIFEMMPYDFGDNSELRRRWRKSIQDHAKSTGFLCFSSSWQSPSMWGLYASSHKGVCLGFDVPSNLTKILYVKSYKKFDETTLSNNHRLDNAFKYAQKTKSRHWMNEKEWRMFIQLDCDEIRRKSNEELVFIRFSDARLKLREIIIGEKSERRSSEFRQVLKDTDEVTIKTARASFRDFKIVEQRNSRLQK</sequence>
<dbReference type="EMBL" id="CP010767">
    <property type="protein sequence ID" value="ATG43927.1"/>
    <property type="molecule type" value="Genomic_DNA"/>
</dbReference>
<evidence type="ECO:0000313" key="2">
    <source>
        <dbReference type="Proteomes" id="UP000218606"/>
    </source>
</evidence>
<protein>
    <recommendedName>
        <fullName evidence="3">DUF2971 domain-containing protein</fullName>
    </recommendedName>
</protein>
<organism evidence="1 2">
    <name type="scientific">Phaeobacter piscinae</name>
    <dbReference type="NCBI Taxonomy" id="1580596"/>
    <lineage>
        <taxon>Bacteria</taxon>
        <taxon>Pseudomonadati</taxon>
        <taxon>Pseudomonadota</taxon>
        <taxon>Alphaproteobacteria</taxon>
        <taxon>Rhodobacterales</taxon>
        <taxon>Roseobacteraceae</taxon>
        <taxon>Phaeobacter</taxon>
    </lineage>
</organism>
<dbReference type="RefSeq" id="WP_096871709.1">
    <property type="nucleotide sequence ID" value="NZ_CP010767.1"/>
</dbReference>
<evidence type="ECO:0000313" key="1">
    <source>
        <dbReference type="EMBL" id="ATG43927.1"/>
    </source>
</evidence>
<dbReference type="InterPro" id="IPR021352">
    <property type="entry name" value="DUF2971"/>
</dbReference>